<name>A0A068NXS2_FIMGI</name>
<feature type="transmembrane region" description="Helical" evidence="1">
    <location>
        <begin position="61"/>
        <end position="78"/>
    </location>
</feature>
<evidence type="ECO:0000256" key="1">
    <source>
        <dbReference type="SAM" id="Phobius"/>
    </source>
</evidence>
<keyword evidence="3" id="KW-1185">Reference proteome</keyword>
<evidence type="ECO:0000313" key="3">
    <source>
        <dbReference type="Proteomes" id="UP000027982"/>
    </source>
</evidence>
<organism evidence="2 3">
    <name type="scientific">Fimbriimonas ginsengisoli Gsoil 348</name>
    <dbReference type="NCBI Taxonomy" id="661478"/>
    <lineage>
        <taxon>Bacteria</taxon>
        <taxon>Bacillati</taxon>
        <taxon>Armatimonadota</taxon>
        <taxon>Fimbriimonadia</taxon>
        <taxon>Fimbriimonadales</taxon>
        <taxon>Fimbriimonadaceae</taxon>
        <taxon>Fimbriimonas</taxon>
    </lineage>
</organism>
<reference evidence="2 3" key="1">
    <citation type="journal article" date="2014" name="PLoS ONE">
        <title>The first complete genome sequence of the class fimbriimonadia in the phylum armatimonadetes.</title>
        <authorList>
            <person name="Hu Z.Y."/>
            <person name="Wang Y.Z."/>
            <person name="Im W.T."/>
            <person name="Wang S.Y."/>
            <person name="Zhao G.P."/>
            <person name="Zheng H.J."/>
            <person name="Quan Z.X."/>
        </authorList>
    </citation>
    <scope>NUCLEOTIDE SEQUENCE [LARGE SCALE GENOMIC DNA]</scope>
    <source>
        <strain evidence="2">Gsoil 348</strain>
    </source>
</reference>
<gene>
    <name evidence="2" type="ORF">OP10G_3076</name>
</gene>
<feature type="transmembrane region" description="Helical" evidence="1">
    <location>
        <begin position="148"/>
        <end position="169"/>
    </location>
</feature>
<dbReference type="STRING" id="661478.OP10G_3076"/>
<dbReference type="AlphaFoldDB" id="A0A068NXS2"/>
<keyword evidence="1" id="KW-0812">Transmembrane</keyword>
<feature type="transmembrane region" description="Helical" evidence="1">
    <location>
        <begin position="175"/>
        <end position="196"/>
    </location>
</feature>
<dbReference type="eggNOG" id="COG3127">
    <property type="taxonomic scope" value="Bacteria"/>
</dbReference>
<dbReference type="HOGENOM" id="CLU_1358743_0_0_0"/>
<dbReference type="Proteomes" id="UP000027982">
    <property type="component" value="Chromosome"/>
</dbReference>
<dbReference type="RefSeq" id="WP_025229590.1">
    <property type="nucleotide sequence ID" value="NZ_CP007139.1"/>
</dbReference>
<evidence type="ECO:0000313" key="2">
    <source>
        <dbReference type="EMBL" id="AIE86444.1"/>
    </source>
</evidence>
<sequence>MVQSIENPNEDLRAIRRLMERSSRYSNFSATSCVWAGMVSLLGAVAQLMVAPRGASRGEFLAVWGITVAVTLAGDLFITRRRITSEDQAVLVRLTRQMAKSVAPAFAAGGVLTIHSLVANRFADIYPMWVLIYGVVICAASSSAPRQLAWFGQVFLGVGVIAALLQTFLSLGEVFGLSAMALAFGLGHIGYGLLLARKEGW</sequence>
<keyword evidence="1" id="KW-0472">Membrane</keyword>
<dbReference type="KEGG" id="fgi:OP10G_3076"/>
<keyword evidence="1" id="KW-1133">Transmembrane helix</keyword>
<feature type="transmembrane region" description="Helical" evidence="1">
    <location>
        <begin position="99"/>
        <end position="119"/>
    </location>
</feature>
<feature type="transmembrane region" description="Helical" evidence="1">
    <location>
        <begin position="125"/>
        <end position="141"/>
    </location>
</feature>
<accession>A0A068NXS2</accession>
<proteinExistence type="predicted"/>
<feature type="transmembrane region" description="Helical" evidence="1">
    <location>
        <begin position="25"/>
        <end position="49"/>
    </location>
</feature>
<dbReference type="EMBL" id="CP007139">
    <property type="protein sequence ID" value="AIE86444.1"/>
    <property type="molecule type" value="Genomic_DNA"/>
</dbReference>
<dbReference type="OrthoDB" id="1120881at2"/>
<protein>
    <submittedName>
        <fullName evidence="2">Uncharacterized protein</fullName>
    </submittedName>
</protein>